<dbReference type="WBParaSite" id="nRc.2.0.1.t20708-RA">
    <property type="protein sequence ID" value="nRc.2.0.1.t20708-RA"/>
    <property type="gene ID" value="nRc.2.0.1.g20708"/>
</dbReference>
<accession>A0A915J4F8</accession>
<name>A0A915J4F8_ROMCU</name>
<organism evidence="2 3">
    <name type="scientific">Romanomermis culicivorax</name>
    <name type="common">Nematode worm</name>
    <dbReference type="NCBI Taxonomy" id="13658"/>
    <lineage>
        <taxon>Eukaryota</taxon>
        <taxon>Metazoa</taxon>
        <taxon>Ecdysozoa</taxon>
        <taxon>Nematoda</taxon>
        <taxon>Enoplea</taxon>
        <taxon>Dorylaimia</taxon>
        <taxon>Mermithida</taxon>
        <taxon>Mermithoidea</taxon>
        <taxon>Mermithidae</taxon>
        <taxon>Romanomermis</taxon>
    </lineage>
</organism>
<evidence type="ECO:0000313" key="3">
    <source>
        <dbReference type="WBParaSite" id="nRc.2.0.1.t20708-RA"/>
    </source>
</evidence>
<reference evidence="3" key="1">
    <citation type="submission" date="2022-11" db="UniProtKB">
        <authorList>
            <consortium name="WormBaseParasite"/>
        </authorList>
    </citation>
    <scope>IDENTIFICATION</scope>
</reference>
<keyword evidence="2" id="KW-1185">Reference proteome</keyword>
<protein>
    <submittedName>
        <fullName evidence="3">Uncharacterized protein</fullName>
    </submittedName>
</protein>
<evidence type="ECO:0000313" key="2">
    <source>
        <dbReference type="Proteomes" id="UP000887565"/>
    </source>
</evidence>
<dbReference type="AlphaFoldDB" id="A0A915J4F8"/>
<evidence type="ECO:0000256" key="1">
    <source>
        <dbReference type="SAM" id="MobiDB-lite"/>
    </source>
</evidence>
<feature type="region of interest" description="Disordered" evidence="1">
    <location>
        <begin position="84"/>
        <end position="103"/>
    </location>
</feature>
<dbReference type="Proteomes" id="UP000887565">
    <property type="component" value="Unplaced"/>
</dbReference>
<proteinExistence type="predicted"/>
<sequence>MTDGNLQQNPTERKFPFRSVTLCRLHSVPFRRKMQLGIQASSLLQLPRNFNCCVFSQCSIVRARANEGSPSNWNSANFQTFIEKPPRKRSPVLKSPVKNAKERSNNQSIGFRIYEDNVLYNAGTGHTLPRKTYPSQVWRPPAEAGHENAVLHEQLIASGKAVPARQMEYQTLYGVDQGAMHRSKKGKSKNLMVLVVFPLDRRILGSDFKPNSFFLGVKHLDRYILCLDS</sequence>